<dbReference type="EMBL" id="SJPV01000005">
    <property type="protein sequence ID" value="TWU37456.1"/>
    <property type="molecule type" value="Genomic_DNA"/>
</dbReference>
<dbReference type="SUPFAM" id="SSF56024">
    <property type="entry name" value="Phospholipase D/nuclease"/>
    <property type="match status" value="1"/>
</dbReference>
<dbReference type="RefSeq" id="WP_146527880.1">
    <property type="nucleotide sequence ID" value="NZ_SJPV01000005.1"/>
</dbReference>
<feature type="transmembrane region" description="Helical" evidence="1">
    <location>
        <begin position="34"/>
        <end position="58"/>
    </location>
</feature>
<protein>
    <submittedName>
        <fullName evidence="2">Cardiolipin synthase</fullName>
        <ecNumber evidence="2">2.7.8.-</ecNumber>
    </submittedName>
</protein>
<sequence length="245" mass="26915">MKYLFLNPSTIAVLLHGLIVVALSARVVMKRPATGVALAGMLLVSETPFVGAAADLLIGERLIGRRRGQGIKTMRVDFREIADATIRKRLTDVDWPRHSPDVQCMDKIGRRLIGFPTVCGSNFDLMSNTQEILEAIVNDIDSAKTSVLMEFYIWNAGGTADEVLEAVIRAAKRGVVCCLLIDALGARPWWRTEQDAANLLMSRRPFGPMPCRTKRLALERFGNAVSAPKAGCAFCILISGLRAFR</sequence>
<keyword evidence="2" id="KW-0808">Transferase</keyword>
<keyword evidence="1" id="KW-1133">Transmembrane helix</keyword>
<name>A0A5C6DR26_9BACT</name>
<dbReference type="PANTHER" id="PTHR21248:SF22">
    <property type="entry name" value="PHOSPHOLIPASE D"/>
    <property type="match status" value="1"/>
</dbReference>
<dbReference type="Proteomes" id="UP000319143">
    <property type="component" value="Unassembled WGS sequence"/>
</dbReference>
<dbReference type="GO" id="GO:0032049">
    <property type="term" value="P:cardiolipin biosynthetic process"/>
    <property type="evidence" value="ECO:0007669"/>
    <property type="project" value="TreeGrafter"/>
</dbReference>
<reference evidence="2 3" key="1">
    <citation type="submission" date="2019-02" db="EMBL/GenBank/DDBJ databases">
        <title>Deep-cultivation of Planctomycetes and their phenomic and genomic characterization uncovers novel biology.</title>
        <authorList>
            <person name="Wiegand S."/>
            <person name="Jogler M."/>
            <person name="Boedeker C."/>
            <person name="Pinto D."/>
            <person name="Vollmers J."/>
            <person name="Rivas-Marin E."/>
            <person name="Kohn T."/>
            <person name="Peeters S.H."/>
            <person name="Heuer A."/>
            <person name="Rast P."/>
            <person name="Oberbeckmann S."/>
            <person name="Bunk B."/>
            <person name="Jeske O."/>
            <person name="Meyerdierks A."/>
            <person name="Storesund J.E."/>
            <person name="Kallscheuer N."/>
            <person name="Luecker S."/>
            <person name="Lage O.M."/>
            <person name="Pohl T."/>
            <person name="Merkel B.J."/>
            <person name="Hornburger P."/>
            <person name="Mueller R.-W."/>
            <person name="Bruemmer F."/>
            <person name="Labrenz M."/>
            <person name="Spormann A.M."/>
            <person name="Op Den Camp H."/>
            <person name="Overmann J."/>
            <person name="Amann R."/>
            <person name="Jetten M.S.M."/>
            <person name="Mascher T."/>
            <person name="Medema M.H."/>
            <person name="Devos D.P."/>
            <person name="Kaster A.-K."/>
            <person name="Ovreas L."/>
            <person name="Rohde M."/>
            <person name="Galperin M.Y."/>
            <person name="Jogler C."/>
        </authorList>
    </citation>
    <scope>NUCLEOTIDE SEQUENCE [LARGE SCALE GENOMIC DNA]</scope>
    <source>
        <strain evidence="2 3">Poly41</strain>
    </source>
</reference>
<keyword evidence="1" id="KW-0472">Membrane</keyword>
<keyword evidence="3" id="KW-1185">Reference proteome</keyword>
<dbReference type="PANTHER" id="PTHR21248">
    <property type="entry name" value="CARDIOLIPIN SYNTHASE"/>
    <property type="match status" value="1"/>
</dbReference>
<evidence type="ECO:0000313" key="2">
    <source>
        <dbReference type="EMBL" id="TWU37456.1"/>
    </source>
</evidence>
<evidence type="ECO:0000313" key="3">
    <source>
        <dbReference type="Proteomes" id="UP000319143"/>
    </source>
</evidence>
<keyword evidence="1" id="KW-0812">Transmembrane</keyword>
<dbReference type="Gene3D" id="3.30.870.10">
    <property type="entry name" value="Endonuclease Chain A"/>
    <property type="match status" value="1"/>
</dbReference>
<organism evidence="2 3">
    <name type="scientific">Novipirellula artificiosorum</name>
    <dbReference type="NCBI Taxonomy" id="2528016"/>
    <lineage>
        <taxon>Bacteria</taxon>
        <taxon>Pseudomonadati</taxon>
        <taxon>Planctomycetota</taxon>
        <taxon>Planctomycetia</taxon>
        <taxon>Pirellulales</taxon>
        <taxon>Pirellulaceae</taxon>
        <taxon>Novipirellula</taxon>
    </lineage>
</organism>
<dbReference type="GO" id="GO:0008808">
    <property type="term" value="F:cardiolipin synthase activity"/>
    <property type="evidence" value="ECO:0007669"/>
    <property type="project" value="TreeGrafter"/>
</dbReference>
<dbReference type="AlphaFoldDB" id="A0A5C6DR26"/>
<comment type="caution">
    <text evidence="2">The sequence shown here is derived from an EMBL/GenBank/DDBJ whole genome shotgun (WGS) entry which is preliminary data.</text>
</comment>
<dbReference type="OrthoDB" id="9814092at2"/>
<gene>
    <name evidence="2" type="primary">cls_1</name>
    <name evidence="2" type="ORF">Poly41_35880</name>
</gene>
<dbReference type="GO" id="GO:0016020">
    <property type="term" value="C:membrane"/>
    <property type="evidence" value="ECO:0007669"/>
    <property type="project" value="TreeGrafter"/>
</dbReference>
<evidence type="ECO:0000256" key="1">
    <source>
        <dbReference type="SAM" id="Phobius"/>
    </source>
</evidence>
<accession>A0A5C6DR26</accession>
<dbReference type="EC" id="2.7.8.-" evidence="2"/>
<proteinExistence type="predicted"/>